<dbReference type="Proteomes" id="UP000198795">
    <property type="component" value="Unassembled WGS sequence"/>
</dbReference>
<keyword evidence="3" id="KW-1185">Reference proteome</keyword>
<dbReference type="RefSeq" id="WP_090230400.1">
    <property type="nucleotide sequence ID" value="NZ_FNJC01000005.1"/>
</dbReference>
<comment type="caution">
    <text evidence="2">The sequence shown here is derived from an EMBL/GenBank/DDBJ whole genome shotgun (WGS) entry which is preliminary data.</text>
</comment>
<evidence type="ECO:0000313" key="2">
    <source>
        <dbReference type="EMBL" id="SDP56590.1"/>
    </source>
</evidence>
<feature type="compositionally biased region" description="Pro residues" evidence="1">
    <location>
        <begin position="17"/>
        <end position="32"/>
    </location>
</feature>
<protein>
    <recommendedName>
        <fullName evidence="4">Ribbon-helix-helix protein CopG domain-containing protein</fullName>
    </recommendedName>
</protein>
<accession>A0A1H0TS49</accession>
<proteinExistence type="predicted"/>
<evidence type="ECO:0000313" key="3">
    <source>
        <dbReference type="Proteomes" id="UP000198795"/>
    </source>
</evidence>
<evidence type="ECO:0000256" key="1">
    <source>
        <dbReference type="SAM" id="MobiDB-lite"/>
    </source>
</evidence>
<feature type="region of interest" description="Disordered" evidence="1">
    <location>
        <begin position="15"/>
        <end position="39"/>
    </location>
</feature>
<dbReference type="EMBL" id="FNJC01000005">
    <property type="protein sequence ID" value="SDP56590.1"/>
    <property type="molecule type" value="Genomic_DNA"/>
</dbReference>
<name>A0A1H0TS49_9HYPH</name>
<sequence length="81" mass="8753">MSKFTKLDAIRKHLRLIPPPEPHAPARKPAPAPATSKRVQKNLSILESDAERLKALAKRDGISQAQLISAALDAYASDGVD</sequence>
<evidence type="ECO:0008006" key="4">
    <source>
        <dbReference type="Google" id="ProtNLM"/>
    </source>
</evidence>
<reference evidence="2 3" key="1">
    <citation type="submission" date="2016-10" db="EMBL/GenBank/DDBJ databases">
        <authorList>
            <person name="Varghese N."/>
            <person name="Submissions S."/>
        </authorList>
    </citation>
    <scope>NUCLEOTIDE SEQUENCE [LARGE SCALE GENOMIC DNA]</scope>
    <source>
        <strain evidence="2 3">CGMCC 1.6497</strain>
    </source>
</reference>
<organism evidence="2 3">
    <name type="scientific">Filomicrobium insigne</name>
    <dbReference type="NCBI Taxonomy" id="418854"/>
    <lineage>
        <taxon>Bacteria</taxon>
        <taxon>Pseudomonadati</taxon>
        <taxon>Pseudomonadota</taxon>
        <taxon>Alphaproteobacteria</taxon>
        <taxon>Hyphomicrobiales</taxon>
        <taxon>Hyphomicrobiaceae</taxon>
        <taxon>Filomicrobium</taxon>
    </lineage>
</organism>
<gene>
    <name evidence="2" type="ORF">SAMN04488061_3339</name>
</gene>